<feature type="non-terminal residue" evidence="1">
    <location>
        <position position="114"/>
    </location>
</feature>
<name>X1AY93_9ZZZZ</name>
<reference evidence="1" key="1">
    <citation type="journal article" date="2014" name="Front. Microbiol.">
        <title>High frequency of phylogenetically diverse reductive dehalogenase-homologous genes in deep subseafloor sedimentary metagenomes.</title>
        <authorList>
            <person name="Kawai M."/>
            <person name="Futagami T."/>
            <person name="Toyoda A."/>
            <person name="Takaki Y."/>
            <person name="Nishi S."/>
            <person name="Hori S."/>
            <person name="Arai W."/>
            <person name="Tsubouchi T."/>
            <person name="Morono Y."/>
            <person name="Uchiyama I."/>
            <person name="Ito T."/>
            <person name="Fujiyama A."/>
            <person name="Inagaki F."/>
            <person name="Takami H."/>
        </authorList>
    </citation>
    <scope>NUCLEOTIDE SEQUENCE</scope>
    <source>
        <strain evidence="1">Expedition CK06-06</strain>
    </source>
</reference>
<protein>
    <submittedName>
        <fullName evidence="1">Uncharacterized protein</fullName>
    </submittedName>
</protein>
<sequence length="114" mass="12808">MTKLNTYDLSDSRVPRSSIPTNIYYLLGDGEPWEIEAFFLYNPTEWICDLRVHSSTFTIEDDTHIYIAHGEVDAEDLYPYEGNNAVDYGSGVSFLNDIEPGGAVTIGVMFEGDE</sequence>
<comment type="caution">
    <text evidence="1">The sequence shown here is derived from an EMBL/GenBank/DDBJ whole genome shotgun (WGS) entry which is preliminary data.</text>
</comment>
<dbReference type="EMBL" id="BART01011696">
    <property type="protein sequence ID" value="GAG88189.1"/>
    <property type="molecule type" value="Genomic_DNA"/>
</dbReference>
<proteinExistence type="predicted"/>
<gene>
    <name evidence="1" type="ORF">S01H4_24785</name>
</gene>
<dbReference type="AlphaFoldDB" id="X1AY93"/>
<accession>X1AY93</accession>
<organism evidence="1">
    <name type="scientific">marine sediment metagenome</name>
    <dbReference type="NCBI Taxonomy" id="412755"/>
    <lineage>
        <taxon>unclassified sequences</taxon>
        <taxon>metagenomes</taxon>
        <taxon>ecological metagenomes</taxon>
    </lineage>
</organism>
<evidence type="ECO:0000313" key="1">
    <source>
        <dbReference type="EMBL" id="GAG88189.1"/>
    </source>
</evidence>